<evidence type="ECO:0000256" key="5">
    <source>
        <dbReference type="HAMAP-Rule" id="MF_00182"/>
    </source>
</evidence>
<evidence type="ECO:0000313" key="8">
    <source>
        <dbReference type="EMBL" id="BAL53886.1"/>
    </source>
</evidence>
<dbReference type="CDD" id="cd08704">
    <property type="entry name" value="Met_tRNA_FMT_C"/>
    <property type="match status" value="1"/>
</dbReference>
<keyword evidence="4 5" id="KW-0648">Protein biosynthesis</keyword>
<keyword evidence="3 5" id="KW-0808">Transferase</keyword>
<dbReference type="SUPFAM" id="SSF53328">
    <property type="entry name" value="Formyltransferase"/>
    <property type="match status" value="1"/>
</dbReference>
<evidence type="ECO:0000259" key="7">
    <source>
        <dbReference type="Pfam" id="PF02911"/>
    </source>
</evidence>
<dbReference type="CDD" id="cd08646">
    <property type="entry name" value="FMT_core_Met-tRNA-FMT_N"/>
    <property type="match status" value="1"/>
</dbReference>
<evidence type="ECO:0000259" key="6">
    <source>
        <dbReference type="Pfam" id="PF00551"/>
    </source>
</evidence>
<dbReference type="Pfam" id="PF00551">
    <property type="entry name" value="Formyl_trans_N"/>
    <property type="match status" value="1"/>
</dbReference>
<dbReference type="Pfam" id="PF02911">
    <property type="entry name" value="Formyl_trans_C"/>
    <property type="match status" value="1"/>
</dbReference>
<feature type="domain" description="Formyl transferase C-terminal" evidence="7">
    <location>
        <begin position="206"/>
        <end position="306"/>
    </location>
</feature>
<dbReference type="InterPro" id="IPR044135">
    <property type="entry name" value="Met-tRNA-FMT_C"/>
</dbReference>
<evidence type="ECO:0000256" key="1">
    <source>
        <dbReference type="ARBA" id="ARBA00010699"/>
    </source>
</evidence>
<feature type="domain" description="Formyl transferase N-terminal" evidence="6">
    <location>
        <begin position="1"/>
        <end position="180"/>
    </location>
</feature>
<dbReference type="GO" id="GO:0005829">
    <property type="term" value="C:cytosol"/>
    <property type="evidence" value="ECO:0007669"/>
    <property type="project" value="TreeGrafter"/>
</dbReference>
<comment type="function">
    <text evidence="5">Attaches a formyl group to the free amino group of methionyl-tRNA(fMet). The formyl group appears to play a dual role in the initiator identity of N-formylmethionyl-tRNA by promoting its recognition by IF2 and preventing the misappropriation of this tRNA by the elongation apparatus.</text>
</comment>
<dbReference type="InterPro" id="IPR041711">
    <property type="entry name" value="Met-tRNA-FMT_N"/>
</dbReference>
<dbReference type="InterPro" id="IPR001555">
    <property type="entry name" value="GART_AS"/>
</dbReference>
<evidence type="ECO:0000256" key="2">
    <source>
        <dbReference type="ARBA" id="ARBA00012261"/>
    </source>
</evidence>
<evidence type="ECO:0000256" key="3">
    <source>
        <dbReference type="ARBA" id="ARBA00022679"/>
    </source>
</evidence>
<dbReference type="FunFam" id="3.40.50.12230:FF:000001">
    <property type="entry name" value="Methionyl-tRNA formyltransferase"/>
    <property type="match status" value="1"/>
</dbReference>
<dbReference type="NCBIfam" id="TIGR00460">
    <property type="entry name" value="fmt"/>
    <property type="match status" value="1"/>
</dbReference>
<organism evidence="9">
    <name type="scientific">uncultured Acidobacteriota bacterium</name>
    <dbReference type="NCBI Taxonomy" id="171953"/>
    <lineage>
        <taxon>Bacteria</taxon>
        <taxon>Pseudomonadati</taxon>
        <taxon>Acidobacteriota</taxon>
        <taxon>environmental samples</taxon>
    </lineage>
</organism>
<dbReference type="EMBL" id="AP011695">
    <property type="protein sequence ID" value="BAL54615.1"/>
    <property type="molecule type" value="Genomic_DNA"/>
</dbReference>
<dbReference type="GO" id="GO:0004479">
    <property type="term" value="F:methionyl-tRNA formyltransferase activity"/>
    <property type="evidence" value="ECO:0007669"/>
    <property type="project" value="UniProtKB-UniRule"/>
</dbReference>
<accession>H5SEM9</accession>
<dbReference type="InterPro" id="IPR011034">
    <property type="entry name" value="Formyl_transferase-like_C_sf"/>
</dbReference>
<dbReference type="InterPro" id="IPR002376">
    <property type="entry name" value="Formyl_transf_N"/>
</dbReference>
<comment type="catalytic activity">
    <reaction evidence="5">
        <text>L-methionyl-tRNA(fMet) + (6R)-10-formyltetrahydrofolate = N-formyl-L-methionyl-tRNA(fMet) + (6S)-5,6,7,8-tetrahydrofolate + H(+)</text>
        <dbReference type="Rhea" id="RHEA:24380"/>
        <dbReference type="Rhea" id="RHEA-COMP:9952"/>
        <dbReference type="Rhea" id="RHEA-COMP:9953"/>
        <dbReference type="ChEBI" id="CHEBI:15378"/>
        <dbReference type="ChEBI" id="CHEBI:57453"/>
        <dbReference type="ChEBI" id="CHEBI:78530"/>
        <dbReference type="ChEBI" id="CHEBI:78844"/>
        <dbReference type="ChEBI" id="CHEBI:195366"/>
        <dbReference type="EC" id="2.1.2.9"/>
    </reaction>
</comment>
<dbReference type="PANTHER" id="PTHR11138:SF5">
    <property type="entry name" value="METHIONYL-TRNA FORMYLTRANSFERASE, MITOCHONDRIAL"/>
    <property type="match status" value="1"/>
</dbReference>
<dbReference type="InterPro" id="IPR036477">
    <property type="entry name" value="Formyl_transf_N_sf"/>
</dbReference>
<dbReference type="HAMAP" id="MF_00182">
    <property type="entry name" value="Formyl_trans"/>
    <property type="match status" value="1"/>
</dbReference>
<evidence type="ECO:0000256" key="4">
    <source>
        <dbReference type="ARBA" id="ARBA00022917"/>
    </source>
</evidence>
<dbReference type="EMBL" id="AP011670">
    <property type="protein sequence ID" value="BAL53886.1"/>
    <property type="molecule type" value="Genomic_DNA"/>
</dbReference>
<evidence type="ECO:0000313" key="9">
    <source>
        <dbReference type="EMBL" id="BAL54615.1"/>
    </source>
</evidence>
<dbReference type="InterPro" id="IPR005794">
    <property type="entry name" value="Fmt"/>
</dbReference>
<reference evidence="9" key="2">
    <citation type="journal article" date="2012" name="PLoS ONE">
        <title>A Deeply Branching Thermophilic Bacterium with an Ancient Acetyl-CoA Pathway Dominates a Subsurface Ecosystem.</title>
        <authorList>
            <person name="Takami H."/>
            <person name="Noguchi H."/>
            <person name="Takaki Y."/>
            <person name="Uchiyama I."/>
            <person name="Toyoda A."/>
            <person name="Nishi S."/>
            <person name="Chee G.-J."/>
            <person name="Arai W."/>
            <person name="Nunoura T."/>
            <person name="Itoh T."/>
            <person name="Hattori M."/>
            <person name="Takai K."/>
        </authorList>
    </citation>
    <scope>NUCLEOTIDE SEQUENCE</scope>
</reference>
<reference evidence="9" key="1">
    <citation type="journal article" date="2005" name="Environ. Microbiol.">
        <title>Genetic and functional properties of uncultivated thermophilic crenarchaeotes from a subsurface gold mine as revealed by analysis of genome fragments.</title>
        <authorList>
            <person name="Nunoura T."/>
            <person name="Hirayama H."/>
            <person name="Takami H."/>
            <person name="Oida H."/>
            <person name="Nishi S."/>
            <person name="Shimamura S."/>
            <person name="Suzuki Y."/>
            <person name="Inagaki F."/>
            <person name="Takai K."/>
            <person name="Nealson K.H."/>
            <person name="Horikoshi K."/>
        </authorList>
    </citation>
    <scope>NUCLEOTIDE SEQUENCE</scope>
</reference>
<comment type="similarity">
    <text evidence="1 5">Belongs to the Fmt family.</text>
</comment>
<sequence length="324" mass="35506">MRVIFMGTPEAAVPTLLGLLDAGHDVLAVFTQPDRPVGRHQVLTPPPVKGVAQAKGIPVYQPEKLRTNESVRALIQELVPEVIVVVAYGKILPAWLLRLPPLGCVNVHFSLLPKYRGAAPVQWAIAMGETITGVTTMLMDEGVDTGPILLQRACEIGPDETAPELTERLARLGAELLLETLAGLQAGRIEPRPQDETQASHAPLLRREHGWVDWRLSAVEIRNRIRGFQPWPGAWTLLGGARLILWRAEAEVERFEEDAHVAPGTICAIERDAFVVVCGGPSRLRITEVQLEGRRRLPTREFLKGARLSIGLQLGQEGPPPTTS</sequence>
<dbReference type="AlphaFoldDB" id="H5SEM9"/>
<dbReference type="Gene3D" id="3.40.50.12230">
    <property type="match status" value="1"/>
</dbReference>
<dbReference type="InterPro" id="IPR005793">
    <property type="entry name" value="Formyl_trans_C"/>
</dbReference>
<dbReference type="SUPFAM" id="SSF50486">
    <property type="entry name" value="FMT C-terminal domain-like"/>
    <property type="match status" value="1"/>
</dbReference>
<feature type="binding site" evidence="5">
    <location>
        <begin position="110"/>
        <end position="113"/>
    </location>
    <ligand>
        <name>(6S)-5,6,7,8-tetrahydrofolate</name>
        <dbReference type="ChEBI" id="CHEBI:57453"/>
    </ligand>
</feature>
<dbReference type="PANTHER" id="PTHR11138">
    <property type="entry name" value="METHIONYL-TRNA FORMYLTRANSFERASE"/>
    <property type="match status" value="1"/>
</dbReference>
<protein>
    <recommendedName>
        <fullName evidence="2 5">Methionyl-tRNA formyltransferase</fullName>
        <ecNumber evidence="2 5">2.1.2.9</ecNumber>
    </recommendedName>
</protein>
<gene>
    <name evidence="5" type="primary">fmt</name>
    <name evidence="8" type="ORF">HGMM_F10H10C21</name>
    <name evidence="9" type="ORF">HGMM_F17D01C02</name>
</gene>
<name>H5SEM9_9BACT</name>
<dbReference type="EC" id="2.1.2.9" evidence="2 5"/>
<dbReference type="PROSITE" id="PS00373">
    <property type="entry name" value="GART"/>
    <property type="match status" value="1"/>
</dbReference>
<proteinExistence type="inferred from homology"/>